<keyword evidence="3" id="KW-1185">Reference proteome</keyword>
<dbReference type="Ensembl" id="ENSGAGT00000040439.1">
    <property type="protein sequence ID" value="ENSGAGP00000035712.1"/>
    <property type="gene ID" value="ENSGAGG00000025358.1"/>
</dbReference>
<evidence type="ECO:0000256" key="1">
    <source>
        <dbReference type="SAM" id="Phobius"/>
    </source>
</evidence>
<feature type="transmembrane region" description="Helical" evidence="1">
    <location>
        <begin position="60"/>
        <end position="79"/>
    </location>
</feature>
<dbReference type="Proteomes" id="UP000291020">
    <property type="component" value="Unassembled WGS sequence"/>
</dbReference>
<dbReference type="AlphaFoldDB" id="A0A452J5E9"/>
<reference evidence="2" key="2">
    <citation type="submission" date="2025-08" db="UniProtKB">
        <authorList>
            <consortium name="Ensembl"/>
        </authorList>
    </citation>
    <scope>IDENTIFICATION</scope>
</reference>
<keyword evidence="1" id="KW-0812">Transmembrane</keyword>
<evidence type="ECO:0000313" key="3">
    <source>
        <dbReference type="Proteomes" id="UP000291020"/>
    </source>
</evidence>
<keyword evidence="1" id="KW-0472">Membrane</keyword>
<proteinExistence type="predicted"/>
<accession>A0A452J5E9</accession>
<keyword evidence="1" id="KW-1133">Transmembrane helix</keyword>
<evidence type="ECO:0000313" key="2">
    <source>
        <dbReference type="Ensembl" id="ENSGAGP00000035712.1"/>
    </source>
</evidence>
<protein>
    <submittedName>
        <fullName evidence="2">Uncharacterized protein</fullName>
    </submittedName>
</protein>
<name>A0A452J5E9_9SAUR</name>
<reference evidence="2" key="3">
    <citation type="submission" date="2025-09" db="UniProtKB">
        <authorList>
            <consortium name="Ensembl"/>
        </authorList>
    </citation>
    <scope>IDENTIFICATION</scope>
</reference>
<reference evidence="3" key="1">
    <citation type="journal article" date="2017" name="PLoS ONE">
        <title>The Agassiz's desert tortoise genome provides a resource for the conservation of a threatened species.</title>
        <authorList>
            <person name="Tollis M."/>
            <person name="DeNardo D.F."/>
            <person name="Cornelius J.A."/>
            <person name="Dolby G.A."/>
            <person name="Edwards T."/>
            <person name="Henen B.T."/>
            <person name="Karl A.E."/>
            <person name="Murphy R.W."/>
            <person name="Kusumi K."/>
        </authorList>
    </citation>
    <scope>NUCLEOTIDE SEQUENCE [LARGE SCALE GENOMIC DNA]</scope>
</reference>
<sequence>MPCHGKHGAHSAHRHCTSPGCCFQSLDISCNPRDTVDAHLLHPTSLYLLHTLAHNVRGSMGTMALATALGAMGQVLVLII</sequence>
<organism evidence="2 3">
    <name type="scientific">Gopherus agassizii</name>
    <name type="common">Agassiz's desert tortoise</name>
    <dbReference type="NCBI Taxonomy" id="38772"/>
    <lineage>
        <taxon>Eukaryota</taxon>
        <taxon>Metazoa</taxon>
        <taxon>Chordata</taxon>
        <taxon>Craniata</taxon>
        <taxon>Vertebrata</taxon>
        <taxon>Euteleostomi</taxon>
        <taxon>Archelosauria</taxon>
        <taxon>Testudinata</taxon>
        <taxon>Testudines</taxon>
        <taxon>Cryptodira</taxon>
        <taxon>Durocryptodira</taxon>
        <taxon>Testudinoidea</taxon>
        <taxon>Testudinidae</taxon>
        <taxon>Gopherus</taxon>
    </lineage>
</organism>